<dbReference type="Proteomes" id="UP000095283">
    <property type="component" value="Unplaced"/>
</dbReference>
<sequence>MDMLGPLFLLMFSISYYSVKPFLNPKPFTQKDMDQEVTVMEKQILEDILERERILDTVIRMNINQVLDEEKKIHSLEVPLYQKLIQEVLDEYRYRQSFVPENRPG</sequence>
<evidence type="ECO:0000313" key="1">
    <source>
        <dbReference type="Proteomes" id="UP000095283"/>
    </source>
</evidence>
<accession>A0A1I7XTI6</accession>
<proteinExistence type="predicted"/>
<evidence type="ECO:0000313" key="2">
    <source>
        <dbReference type="WBParaSite" id="Hba_20803"/>
    </source>
</evidence>
<organism evidence="1 2">
    <name type="scientific">Heterorhabditis bacteriophora</name>
    <name type="common">Entomopathogenic nematode worm</name>
    <dbReference type="NCBI Taxonomy" id="37862"/>
    <lineage>
        <taxon>Eukaryota</taxon>
        <taxon>Metazoa</taxon>
        <taxon>Ecdysozoa</taxon>
        <taxon>Nematoda</taxon>
        <taxon>Chromadorea</taxon>
        <taxon>Rhabditida</taxon>
        <taxon>Rhabditina</taxon>
        <taxon>Rhabditomorpha</taxon>
        <taxon>Strongyloidea</taxon>
        <taxon>Heterorhabditidae</taxon>
        <taxon>Heterorhabditis</taxon>
    </lineage>
</organism>
<keyword evidence="1" id="KW-1185">Reference proteome</keyword>
<protein>
    <submittedName>
        <fullName evidence="2">Conjugal transfer protein</fullName>
    </submittedName>
</protein>
<reference evidence="2" key="1">
    <citation type="submission" date="2016-11" db="UniProtKB">
        <authorList>
            <consortium name="WormBaseParasite"/>
        </authorList>
    </citation>
    <scope>IDENTIFICATION</scope>
</reference>
<dbReference type="WBParaSite" id="Hba_20803">
    <property type="protein sequence ID" value="Hba_20803"/>
    <property type="gene ID" value="Hba_20803"/>
</dbReference>
<dbReference type="AlphaFoldDB" id="A0A1I7XTI6"/>
<name>A0A1I7XTI6_HETBA</name>